<accession>A0A212JZ42</accession>
<dbReference type="AlphaFoldDB" id="A0A212JZ42"/>
<organism evidence="1">
    <name type="scientific">uncultured Desulfovibrio sp</name>
    <dbReference type="NCBI Taxonomy" id="167968"/>
    <lineage>
        <taxon>Bacteria</taxon>
        <taxon>Pseudomonadati</taxon>
        <taxon>Thermodesulfobacteriota</taxon>
        <taxon>Desulfovibrionia</taxon>
        <taxon>Desulfovibrionales</taxon>
        <taxon>Desulfovibrionaceae</taxon>
        <taxon>Desulfovibrio</taxon>
        <taxon>environmental samples</taxon>
    </lineage>
</organism>
<name>A0A212JZ42_9BACT</name>
<reference evidence="1" key="1">
    <citation type="submission" date="2016-04" db="EMBL/GenBank/DDBJ databases">
        <authorList>
            <person name="Evans L.H."/>
            <person name="Alamgir A."/>
            <person name="Owens N."/>
            <person name="Weber N.D."/>
            <person name="Virtaneva K."/>
            <person name="Barbian K."/>
            <person name="Babar A."/>
            <person name="Rosenke K."/>
        </authorList>
    </citation>
    <scope>NUCLEOTIDE SEQUENCE</scope>
    <source>
        <strain evidence="1">92-2</strain>
    </source>
</reference>
<protein>
    <submittedName>
        <fullName evidence="1">Uncharacterized protein</fullName>
    </submittedName>
</protein>
<gene>
    <name evidence="1" type="ORF">KM92DES2_11959</name>
</gene>
<proteinExistence type="predicted"/>
<sequence length="46" mass="5368">MFFGNSKRTASGVEKKQTTFSTLQFLQFTLRIKPKRHIKPLRPAMT</sequence>
<evidence type="ECO:0000313" key="1">
    <source>
        <dbReference type="EMBL" id="SBW04693.1"/>
    </source>
</evidence>
<dbReference type="EMBL" id="FLUP01000001">
    <property type="protein sequence ID" value="SBW04693.1"/>
    <property type="molecule type" value="Genomic_DNA"/>
</dbReference>